<dbReference type="InterPro" id="IPR002209">
    <property type="entry name" value="Fibroblast_GF_fam"/>
</dbReference>
<dbReference type="HOGENOM" id="CLU_1789036_0_0_1"/>
<dbReference type="AlphaFoldDB" id="V4B0M6"/>
<dbReference type="Pfam" id="PF00167">
    <property type="entry name" value="FGF"/>
    <property type="match status" value="1"/>
</dbReference>
<gene>
    <name evidence="2" type="ORF">LOTGIDRAFT_171148</name>
</gene>
<dbReference type="KEGG" id="lgi:LOTGIDRAFT_171148"/>
<dbReference type="OrthoDB" id="5988014at2759"/>
<evidence type="ECO:0000313" key="2">
    <source>
        <dbReference type="EMBL" id="ESP03723.1"/>
    </source>
</evidence>
<dbReference type="RefSeq" id="XP_009045580.1">
    <property type="nucleotide sequence ID" value="XM_009047332.1"/>
</dbReference>
<evidence type="ECO:0000313" key="3">
    <source>
        <dbReference type="Proteomes" id="UP000030746"/>
    </source>
</evidence>
<dbReference type="SUPFAM" id="SSF50353">
    <property type="entry name" value="Cytokine"/>
    <property type="match status" value="1"/>
</dbReference>
<name>V4B0M6_LOTGI</name>
<sequence length="145" mass="16742">MVGVHGTHGVVDSRILSRVYLFYRFMVHGTHGVVDSRILRKLEEERRVIRGGESYKLNYLLKNECTQKYVQMKFGKRRGRVNARGKPNNLYSQLTFLSEAGGAIRIQGKETKKFLCFSKRGKLVLKLRNQACSHSVARERKIDLN</sequence>
<dbReference type="GeneID" id="20241662"/>
<dbReference type="InterPro" id="IPR008996">
    <property type="entry name" value="IL1/FGF"/>
</dbReference>
<proteinExistence type="inferred from homology"/>
<dbReference type="GO" id="GO:0008083">
    <property type="term" value="F:growth factor activity"/>
    <property type="evidence" value="ECO:0007669"/>
    <property type="project" value="InterPro"/>
</dbReference>
<evidence type="ECO:0000256" key="1">
    <source>
        <dbReference type="ARBA" id="ARBA00007936"/>
    </source>
</evidence>
<reference evidence="2 3" key="1">
    <citation type="journal article" date="2013" name="Nature">
        <title>Insights into bilaterian evolution from three spiralian genomes.</title>
        <authorList>
            <person name="Simakov O."/>
            <person name="Marletaz F."/>
            <person name="Cho S.J."/>
            <person name="Edsinger-Gonzales E."/>
            <person name="Havlak P."/>
            <person name="Hellsten U."/>
            <person name="Kuo D.H."/>
            <person name="Larsson T."/>
            <person name="Lv J."/>
            <person name="Arendt D."/>
            <person name="Savage R."/>
            <person name="Osoegawa K."/>
            <person name="de Jong P."/>
            <person name="Grimwood J."/>
            <person name="Chapman J.A."/>
            <person name="Shapiro H."/>
            <person name="Aerts A."/>
            <person name="Otillar R.P."/>
            <person name="Terry A.Y."/>
            <person name="Boore J.L."/>
            <person name="Grigoriev I.V."/>
            <person name="Lindberg D.R."/>
            <person name="Seaver E.C."/>
            <person name="Weisblat D.A."/>
            <person name="Putnam N.H."/>
            <person name="Rokhsar D.S."/>
        </authorList>
    </citation>
    <scope>NUCLEOTIDE SEQUENCE [LARGE SCALE GENOMIC DNA]</scope>
</reference>
<dbReference type="Gene3D" id="2.80.10.50">
    <property type="match status" value="1"/>
</dbReference>
<dbReference type="CTD" id="20241662"/>
<dbReference type="EMBL" id="KB199906">
    <property type="protein sequence ID" value="ESP03723.1"/>
    <property type="molecule type" value="Genomic_DNA"/>
</dbReference>
<comment type="similarity">
    <text evidence="1">Belongs to the heparin-binding growth factors family.</text>
</comment>
<protein>
    <submittedName>
        <fullName evidence="2">Uncharacterized protein</fullName>
    </submittedName>
</protein>
<organism evidence="2 3">
    <name type="scientific">Lottia gigantea</name>
    <name type="common">Giant owl limpet</name>
    <dbReference type="NCBI Taxonomy" id="225164"/>
    <lineage>
        <taxon>Eukaryota</taxon>
        <taxon>Metazoa</taxon>
        <taxon>Spiralia</taxon>
        <taxon>Lophotrochozoa</taxon>
        <taxon>Mollusca</taxon>
        <taxon>Gastropoda</taxon>
        <taxon>Patellogastropoda</taxon>
        <taxon>Lottioidea</taxon>
        <taxon>Lottiidae</taxon>
        <taxon>Lottia</taxon>
    </lineage>
</organism>
<dbReference type="Proteomes" id="UP000030746">
    <property type="component" value="Unassembled WGS sequence"/>
</dbReference>
<keyword evidence="3" id="KW-1185">Reference proteome</keyword>
<accession>V4B0M6</accession>